<dbReference type="SUPFAM" id="SSF82282">
    <property type="entry name" value="Homocysteine S-methyltransferase"/>
    <property type="match status" value="1"/>
</dbReference>
<dbReference type="InterPro" id="IPR036589">
    <property type="entry name" value="HCY_dom_sf"/>
</dbReference>
<organism evidence="5 6">
    <name type="scientific">Hansschlegelia zhihuaiae</name>
    <dbReference type="NCBI Taxonomy" id="405005"/>
    <lineage>
        <taxon>Bacteria</taxon>
        <taxon>Pseudomonadati</taxon>
        <taxon>Pseudomonadota</taxon>
        <taxon>Alphaproteobacteria</taxon>
        <taxon>Hyphomicrobiales</taxon>
        <taxon>Methylopilaceae</taxon>
        <taxon>Hansschlegelia</taxon>
    </lineage>
</organism>
<keyword evidence="3" id="KW-0479">Metal-binding</keyword>
<proteinExistence type="predicted"/>
<sequence>MSKYRHALPQLGDTLFLTDGGMETTFIFHQKIDLPHFASFVLMDAEDGGERLKDYYAQYAVMAKRWGLGFILDSPTWRANHDWGARLGYDAAALDAINRQAIAMLSELRERFDAPSAPVVTSGTIGPRGDGYQAAEMMSAAEAEQYHAAQIASFVAAGADMVAAYTLTYPEEAIGIARAADRAGVPVAISFTLETDGRLPAGHSLRQAIELVDAATGGAPAYYMINCAHPTHFAGSLDDEGEWLLRLRGLRANASKRSHAELDSSSDLDAGDPVELGRQYQALRSRHRQITILGGCCGTDCRHVEEIRFACTSELRAA</sequence>
<evidence type="ECO:0000313" key="6">
    <source>
        <dbReference type="Proteomes" id="UP000289708"/>
    </source>
</evidence>
<comment type="cofactor">
    <cofactor evidence="3">
        <name>Zn(2+)</name>
        <dbReference type="ChEBI" id="CHEBI:29105"/>
    </cofactor>
</comment>
<evidence type="ECO:0000256" key="3">
    <source>
        <dbReference type="PROSITE-ProRule" id="PRU00333"/>
    </source>
</evidence>
<dbReference type="Gene3D" id="3.20.20.330">
    <property type="entry name" value="Homocysteine-binding-like domain"/>
    <property type="match status" value="1"/>
</dbReference>
<gene>
    <name evidence="5" type="ORF">EK403_02810</name>
</gene>
<feature type="binding site" evidence="3">
    <location>
        <position position="227"/>
    </location>
    <ligand>
        <name>Zn(2+)</name>
        <dbReference type="ChEBI" id="CHEBI:29105"/>
    </ligand>
</feature>
<feature type="domain" description="Hcy-binding" evidence="4">
    <location>
        <begin position="4"/>
        <end position="311"/>
    </location>
</feature>
<reference evidence="5 6" key="1">
    <citation type="submission" date="2018-12" db="EMBL/GenBank/DDBJ databases">
        <title>bacterium Hansschlegelia zhihuaiae S113.</title>
        <authorList>
            <person name="He J."/>
        </authorList>
    </citation>
    <scope>NUCLEOTIDE SEQUENCE [LARGE SCALE GENOMIC DNA]</scope>
    <source>
        <strain evidence="5 6">S 113</strain>
    </source>
</reference>
<protein>
    <submittedName>
        <fullName evidence="5">Homocysteine methyltransferase</fullName>
    </submittedName>
</protein>
<dbReference type="PANTHER" id="PTHR11103">
    <property type="entry name" value="SLR1189 PROTEIN"/>
    <property type="match status" value="1"/>
</dbReference>
<dbReference type="AlphaFoldDB" id="A0A4Q0MMJ2"/>
<dbReference type="InterPro" id="IPR003726">
    <property type="entry name" value="HCY_dom"/>
</dbReference>
<feature type="binding site" evidence="3">
    <location>
        <position position="297"/>
    </location>
    <ligand>
        <name>Zn(2+)</name>
        <dbReference type="ChEBI" id="CHEBI:29105"/>
    </ligand>
</feature>
<dbReference type="OrthoDB" id="9803687at2"/>
<evidence type="ECO:0000256" key="2">
    <source>
        <dbReference type="ARBA" id="ARBA00022679"/>
    </source>
</evidence>
<accession>A0A4Q0MMJ2</accession>
<dbReference type="EMBL" id="RYFI01000002">
    <property type="protein sequence ID" value="RXF75001.1"/>
    <property type="molecule type" value="Genomic_DNA"/>
</dbReference>
<keyword evidence="1 3" id="KW-0489">Methyltransferase</keyword>
<dbReference type="PANTHER" id="PTHR11103:SF18">
    <property type="entry name" value="SLR1189 PROTEIN"/>
    <property type="match status" value="1"/>
</dbReference>
<evidence type="ECO:0000256" key="1">
    <source>
        <dbReference type="ARBA" id="ARBA00022603"/>
    </source>
</evidence>
<dbReference type="GO" id="GO:0046872">
    <property type="term" value="F:metal ion binding"/>
    <property type="evidence" value="ECO:0007669"/>
    <property type="project" value="UniProtKB-KW"/>
</dbReference>
<dbReference type="Proteomes" id="UP000289708">
    <property type="component" value="Unassembled WGS sequence"/>
</dbReference>
<keyword evidence="6" id="KW-1185">Reference proteome</keyword>
<keyword evidence="3" id="KW-0862">Zinc</keyword>
<evidence type="ECO:0000313" key="5">
    <source>
        <dbReference type="EMBL" id="RXF75001.1"/>
    </source>
</evidence>
<feature type="binding site" evidence="3">
    <location>
        <position position="296"/>
    </location>
    <ligand>
        <name>Zn(2+)</name>
        <dbReference type="ChEBI" id="CHEBI:29105"/>
    </ligand>
</feature>
<evidence type="ECO:0000259" key="4">
    <source>
        <dbReference type="PROSITE" id="PS50970"/>
    </source>
</evidence>
<keyword evidence="2 3" id="KW-0808">Transferase</keyword>
<dbReference type="GO" id="GO:0032259">
    <property type="term" value="P:methylation"/>
    <property type="evidence" value="ECO:0007669"/>
    <property type="project" value="UniProtKB-KW"/>
</dbReference>
<comment type="caution">
    <text evidence="5">The sequence shown here is derived from an EMBL/GenBank/DDBJ whole genome shotgun (WGS) entry which is preliminary data.</text>
</comment>
<dbReference type="RefSeq" id="WP_128775991.1">
    <property type="nucleotide sequence ID" value="NZ_RYFI01000002.1"/>
</dbReference>
<dbReference type="Pfam" id="PF02574">
    <property type="entry name" value="S-methyl_trans"/>
    <property type="match status" value="1"/>
</dbReference>
<dbReference type="PROSITE" id="PS50970">
    <property type="entry name" value="HCY"/>
    <property type="match status" value="1"/>
</dbReference>
<name>A0A4Q0MMJ2_9HYPH</name>
<dbReference type="GO" id="GO:0008168">
    <property type="term" value="F:methyltransferase activity"/>
    <property type="evidence" value="ECO:0007669"/>
    <property type="project" value="UniProtKB-UniRule"/>
</dbReference>